<organism evidence="1 2">
    <name type="scientific">Roridomyces roridus</name>
    <dbReference type="NCBI Taxonomy" id="1738132"/>
    <lineage>
        <taxon>Eukaryota</taxon>
        <taxon>Fungi</taxon>
        <taxon>Dikarya</taxon>
        <taxon>Basidiomycota</taxon>
        <taxon>Agaricomycotina</taxon>
        <taxon>Agaricomycetes</taxon>
        <taxon>Agaricomycetidae</taxon>
        <taxon>Agaricales</taxon>
        <taxon>Marasmiineae</taxon>
        <taxon>Mycenaceae</taxon>
        <taxon>Roridomyces</taxon>
    </lineage>
</organism>
<comment type="caution">
    <text evidence="1">The sequence shown here is derived from an EMBL/GenBank/DDBJ whole genome shotgun (WGS) entry which is preliminary data.</text>
</comment>
<gene>
    <name evidence="1" type="ORF">FB45DRAFT_959590</name>
</gene>
<accession>A0AAD7AXV5</accession>
<keyword evidence="2" id="KW-1185">Reference proteome</keyword>
<evidence type="ECO:0000313" key="2">
    <source>
        <dbReference type="Proteomes" id="UP001221142"/>
    </source>
</evidence>
<sequence>MSSHQDPTQILELRIDSSSVRHHDESLNEHDSICLLKAPLHEFLRYSREEMSKWLIDLAHDICDPANLRGSLLVWEELSQDWVPVAPTEPLTASVYRYQLPPGIFVDLSKLSRPEARFVVGTCAVESVIQRDGACWVTGCLDPIKATQICPKRIGDDIGQQILRTFANLDPLPGLSICDEIFCLALTSVMDFWFREYRLGFRHVSQDAYECHVFARDFDDTLYTLRGQYPKSYTPSAPCELPQLLHGHRAAPAQRQPQSPSRPPPGLFRWHYLQCVINQFAHEDYKSLAHIHLPGPSLQMEQMAEDREGMEDSDNDLTDDEFELPLTVSDLGADLGHLLYIKEGEEGVVGSPWGLAT</sequence>
<name>A0AAD7AXV5_9AGAR</name>
<protein>
    <submittedName>
        <fullName evidence="1">Uncharacterized protein</fullName>
    </submittedName>
</protein>
<proteinExistence type="predicted"/>
<dbReference type="EMBL" id="JARKIF010000131">
    <property type="protein sequence ID" value="KAJ7603669.1"/>
    <property type="molecule type" value="Genomic_DNA"/>
</dbReference>
<reference evidence="1" key="1">
    <citation type="submission" date="2023-03" db="EMBL/GenBank/DDBJ databases">
        <title>Massive genome expansion in bonnet fungi (Mycena s.s.) driven by repeated elements and novel gene families across ecological guilds.</title>
        <authorList>
            <consortium name="Lawrence Berkeley National Laboratory"/>
            <person name="Harder C.B."/>
            <person name="Miyauchi S."/>
            <person name="Viragh M."/>
            <person name="Kuo A."/>
            <person name="Thoen E."/>
            <person name="Andreopoulos B."/>
            <person name="Lu D."/>
            <person name="Skrede I."/>
            <person name="Drula E."/>
            <person name="Henrissat B."/>
            <person name="Morin E."/>
            <person name="Kohler A."/>
            <person name="Barry K."/>
            <person name="LaButti K."/>
            <person name="Morin E."/>
            <person name="Salamov A."/>
            <person name="Lipzen A."/>
            <person name="Mereny Z."/>
            <person name="Hegedus B."/>
            <person name="Baldrian P."/>
            <person name="Stursova M."/>
            <person name="Weitz H."/>
            <person name="Taylor A."/>
            <person name="Grigoriev I.V."/>
            <person name="Nagy L.G."/>
            <person name="Martin F."/>
            <person name="Kauserud H."/>
        </authorList>
    </citation>
    <scope>NUCLEOTIDE SEQUENCE</scope>
    <source>
        <strain evidence="1">9284</strain>
    </source>
</reference>
<dbReference type="AlphaFoldDB" id="A0AAD7AXV5"/>
<dbReference type="Proteomes" id="UP001221142">
    <property type="component" value="Unassembled WGS sequence"/>
</dbReference>
<evidence type="ECO:0000313" key="1">
    <source>
        <dbReference type="EMBL" id="KAJ7603669.1"/>
    </source>
</evidence>